<sequence length="107" mass="13033">MWPYDEQAMVQQLPLFLFLDPTGPSMWSYAASFLTRFLDPFGCNWISMDFQEQFFKERIKFIHEARDEKEESFEKLQQQEREKVKQSNPNPSNAEEYRRRYIILILL</sequence>
<evidence type="ECO:0000256" key="1">
    <source>
        <dbReference type="SAM" id="MobiDB-lite"/>
    </source>
</evidence>
<evidence type="ECO:0000313" key="2">
    <source>
        <dbReference type="EMBL" id="KJB11413.1"/>
    </source>
</evidence>
<reference evidence="2 3" key="1">
    <citation type="journal article" date="2012" name="Nature">
        <title>Repeated polyploidization of Gossypium genomes and the evolution of spinnable cotton fibres.</title>
        <authorList>
            <person name="Paterson A.H."/>
            <person name="Wendel J.F."/>
            <person name="Gundlach H."/>
            <person name="Guo H."/>
            <person name="Jenkins J."/>
            <person name="Jin D."/>
            <person name="Llewellyn D."/>
            <person name="Showmaker K.C."/>
            <person name="Shu S."/>
            <person name="Udall J."/>
            <person name="Yoo M.J."/>
            <person name="Byers R."/>
            <person name="Chen W."/>
            <person name="Doron-Faigenboim A."/>
            <person name="Duke M.V."/>
            <person name="Gong L."/>
            <person name="Grimwood J."/>
            <person name="Grover C."/>
            <person name="Grupp K."/>
            <person name="Hu G."/>
            <person name="Lee T.H."/>
            <person name="Li J."/>
            <person name="Lin L."/>
            <person name="Liu T."/>
            <person name="Marler B.S."/>
            <person name="Page J.T."/>
            <person name="Roberts A.W."/>
            <person name="Romanel E."/>
            <person name="Sanders W.S."/>
            <person name="Szadkowski E."/>
            <person name="Tan X."/>
            <person name="Tang H."/>
            <person name="Xu C."/>
            <person name="Wang J."/>
            <person name="Wang Z."/>
            <person name="Zhang D."/>
            <person name="Zhang L."/>
            <person name="Ashrafi H."/>
            <person name="Bedon F."/>
            <person name="Bowers J.E."/>
            <person name="Brubaker C.L."/>
            <person name="Chee P.W."/>
            <person name="Das S."/>
            <person name="Gingle A.R."/>
            <person name="Haigler C.H."/>
            <person name="Harker D."/>
            <person name="Hoffmann L.V."/>
            <person name="Hovav R."/>
            <person name="Jones D.C."/>
            <person name="Lemke C."/>
            <person name="Mansoor S."/>
            <person name="ur Rahman M."/>
            <person name="Rainville L.N."/>
            <person name="Rambani A."/>
            <person name="Reddy U.K."/>
            <person name="Rong J.K."/>
            <person name="Saranga Y."/>
            <person name="Scheffler B.E."/>
            <person name="Scheffler J.A."/>
            <person name="Stelly D.M."/>
            <person name="Triplett B.A."/>
            <person name="Van Deynze A."/>
            <person name="Vaslin M.F."/>
            <person name="Waghmare V.N."/>
            <person name="Walford S.A."/>
            <person name="Wright R.J."/>
            <person name="Zaki E.A."/>
            <person name="Zhang T."/>
            <person name="Dennis E.S."/>
            <person name="Mayer K.F."/>
            <person name="Peterson D.G."/>
            <person name="Rokhsar D.S."/>
            <person name="Wang X."/>
            <person name="Schmutz J."/>
        </authorList>
    </citation>
    <scope>NUCLEOTIDE SEQUENCE [LARGE SCALE GENOMIC DNA]</scope>
</reference>
<keyword evidence="3" id="KW-1185">Reference proteome</keyword>
<name>A0A0D2NEC1_GOSRA</name>
<feature type="compositionally biased region" description="Basic and acidic residues" evidence="1">
    <location>
        <begin position="72"/>
        <end position="85"/>
    </location>
</feature>
<dbReference type="EMBL" id="CM001740">
    <property type="protein sequence ID" value="KJB11413.1"/>
    <property type="molecule type" value="Genomic_DNA"/>
</dbReference>
<dbReference type="InterPro" id="IPR044287">
    <property type="entry name" value="SGS3"/>
</dbReference>
<accession>A0A0D2NEC1</accession>
<dbReference type="GO" id="GO:0051607">
    <property type="term" value="P:defense response to virus"/>
    <property type="evidence" value="ECO:0007669"/>
    <property type="project" value="InterPro"/>
</dbReference>
<dbReference type="GO" id="GO:0031047">
    <property type="term" value="P:regulatory ncRNA-mediated gene silencing"/>
    <property type="evidence" value="ECO:0007669"/>
    <property type="project" value="InterPro"/>
</dbReference>
<organism evidence="2 3">
    <name type="scientific">Gossypium raimondii</name>
    <name type="common">Peruvian cotton</name>
    <name type="synonym">Gossypium klotzschianum subsp. raimondii</name>
    <dbReference type="NCBI Taxonomy" id="29730"/>
    <lineage>
        <taxon>Eukaryota</taxon>
        <taxon>Viridiplantae</taxon>
        <taxon>Streptophyta</taxon>
        <taxon>Embryophyta</taxon>
        <taxon>Tracheophyta</taxon>
        <taxon>Spermatophyta</taxon>
        <taxon>Magnoliopsida</taxon>
        <taxon>eudicotyledons</taxon>
        <taxon>Gunneridae</taxon>
        <taxon>Pentapetalae</taxon>
        <taxon>rosids</taxon>
        <taxon>malvids</taxon>
        <taxon>Malvales</taxon>
        <taxon>Malvaceae</taxon>
        <taxon>Malvoideae</taxon>
        <taxon>Gossypium</taxon>
    </lineage>
</organism>
<dbReference type="Gramene" id="KJB11413">
    <property type="protein sequence ID" value="KJB11413"/>
    <property type="gene ID" value="B456_001G260200"/>
</dbReference>
<dbReference type="Proteomes" id="UP000032304">
    <property type="component" value="Chromosome 1"/>
</dbReference>
<feature type="region of interest" description="Disordered" evidence="1">
    <location>
        <begin position="72"/>
        <end position="93"/>
    </location>
</feature>
<dbReference type="PANTHER" id="PTHR46602:SF1">
    <property type="entry name" value="PROTEIN SUPPRESSOR OF GENE SILENCING 3"/>
    <property type="match status" value="1"/>
</dbReference>
<gene>
    <name evidence="2" type="ORF">B456_001G260200</name>
</gene>
<dbReference type="AlphaFoldDB" id="A0A0D2NEC1"/>
<evidence type="ECO:0000313" key="3">
    <source>
        <dbReference type="Proteomes" id="UP000032304"/>
    </source>
</evidence>
<dbReference type="PANTHER" id="PTHR46602">
    <property type="entry name" value="PROTEIN SUPPRESSOR OF GENE SILENCING 3"/>
    <property type="match status" value="1"/>
</dbReference>
<protein>
    <submittedName>
        <fullName evidence="2">Uncharacterized protein</fullName>
    </submittedName>
</protein>
<proteinExistence type="predicted"/>